<feature type="transmembrane region" description="Helical" evidence="1">
    <location>
        <begin position="139"/>
        <end position="159"/>
    </location>
</feature>
<keyword evidence="1" id="KW-0812">Transmembrane</keyword>
<feature type="transmembrane region" description="Helical" evidence="1">
    <location>
        <begin position="296"/>
        <end position="317"/>
    </location>
</feature>
<dbReference type="EMBL" id="LCAU01000001">
    <property type="protein sequence ID" value="KKR98809.1"/>
    <property type="molecule type" value="Genomic_DNA"/>
</dbReference>
<evidence type="ECO:0000256" key="1">
    <source>
        <dbReference type="SAM" id="Phobius"/>
    </source>
</evidence>
<dbReference type="AlphaFoldDB" id="A0A0G0VD46"/>
<keyword evidence="1" id="KW-0472">Membrane</keyword>
<feature type="transmembrane region" description="Helical" evidence="1">
    <location>
        <begin position="84"/>
        <end position="102"/>
    </location>
</feature>
<feature type="transmembrane region" description="Helical" evidence="1">
    <location>
        <begin position="379"/>
        <end position="402"/>
    </location>
</feature>
<feature type="transmembrane region" description="Helical" evidence="1">
    <location>
        <begin position="256"/>
        <end position="276"/>
    </location>
</feature>
<sequence length="530" mass="62296">MQNFFQIRFTKVEWKLIGLVSCVVILFACIPSLYGIWLASTHGMVWFGRPYFSNGDYPYYLSLIEQAKQGRWLLDNLFTTEPTMPFFHFFWLFIGFGARFFHISSIAAYHISRICLIPVLCVMTYGFVSLFFSSIRLRILTTVLFLFGSGIGGILPIWWECFYMFQPIDRWMPESTPFLSILYSPHFVASTILLLMCFFLFIRLFQTRTWKTAIMTGVVVGIFYQLHPYYLILFTFIPLIFLFLEWIRGHFDDRSWMVFLMATIFSLPTIGYYYFLNTSTPETKMILGQSITLSPSGLYILLGFGLFIPLAGIGLWIKRKEITENIFWRFLAVWLIVQPLLLYIPVDFQRRLIEGWLFPLVVFSVVAVQWIWEKMRYKIGYNFFLVFLVLFLSSSSIVLWVINIHANNPVQTGENYLTQDTVRAFEWMRTNFPENAVVITVPSQIDELGGWIGRRVYAGHWANTIENGRKYDALTKFFDPTTTETWRKDFLQTHGVIYVYTNAHFKWNESPPSYVNLIYQEGSSVVYRIF</sequence>
<organism evidence="2 3">
    <name type="scientific">Candidatus Uhrbacteria bacterium GW2011_GWF2_41_16</name>
    <dbReference type="NCBI Taxonomy" id="1618997"/>
    <lineage>
        <taxon>Bacteria</taxon>
        <taxon>Candidatus Uhriibacteriota</taxon>
    </lineage>
</organism>
<evidence type="ECO:0008006" key="4">
    <source>
        <dbReference type="Google" id="ProtNLM"/>
    </source>
</evidence>
<proteinExistence type="predicted"/>
<feature type="transmembrane region" description="Helical" evidence="1">
    <location>
        <begin position="356"/>
        <end position="372"/>
    </location>
</feature>
<name>A0A0G0VD46_9BACT</name>
<evidence type="ECO:0000313" key="3">
    <source>
        <dbReference type="Proteomes" id="UP000034746"/>
    </source>
</evidence>
<feature type="transmembrane region" description="Helical" evidence="1">
    <location>
        <begin position="326"/>
        <end position="344"/>
    </location>
</feature>
<feature type="transmembrane region" description="Helical" evidence="1">
    <location>
        <begin position="222"/>
        <end position="244"/>
    </location>
</feature>
<evidence type="ECO:0000313" key="2">
    <source>
        <dbReference type="EMBL" id="KKR98809.1"/>
    </source>
</evidence>
<comment type="caution">
    <text evidence="2">The sequence shown here is derived from an EMBL/GenBank/DDBJ whole genome shotgun (WGS) entry which is preliminary data.</text>
</comment>
<feature type="transmembrane region" description="Helical" evidence="1">
    <location>
        <begin position="180"/>
        <end position="202"/>
    </location>
</feature>
<feature type="transmembrane region" description="Helical" evidence="1">
    <location>
        <begin position="12"/>
        <end position="37"/>
    </location>
</feature>
<dbReference type="Proteomes" id="UP000034746">
    <property type="component" value="Unassembled WGS sequence"/>
</dbReference>
<accession>A0A0G0VD46</accession>
<gene>
    <name evidence="2" type="ORF">UU48_C0001G0164</name>
</gene>
<reference evidence="2 3" key="1">
    <citation type="journal article" date="2015" name="Nature">
        <title>rRNA introns, odd ribosomes, and small enigmatic genomes across a large radiation of phyla.</title>
        <authorList>
            <person name="Brown C.T."/>
            <person name="Hug L.A."/>
            <person name="Thomas B.C."/>
            <person name="Sharon I."/>
            <person name="Castelle C.J."/>
            <person name="Singh A."/>
            <person name="Wilkins M.J."/>
            <person name="Williams K.H."/>
            <person name="Banfield J.F."/>
        </authorList>
    </citation>
    <scope>NUCLEOTIDE SEQUENCE [LARGE SCALE GENOMIC DNA]</scope>
</reference>
<feature type="transmembrane region" description="Helical" evidence="1">
    <location>
        <begin position="114"/>
        <end position="133"/>
    </location>
</feature>
<protein>
    <recommendedName>
        <fullName evidence="4">Glycosyltransferase RgtA/B/C/D-like domain-containing protein</fullName>
    </recommendedName>
</protein>
<keyword evidence="1" id="KW-1133">Transmembrane helix</keyword>